<comment type="caution">
    <text evidence="2">The sequence shown here is derived from an EMBL/GenBank/DDBJ whole genome shotgun (WGS) entry which is preliminary data.</text>
</comment>
<dbReference type="InterPro" id="IPR007197">
    <property type="entry name" value="rSAM"/>
</dbReference>
<dbReference type="GO" id="GO:0051539">
    <property type="term" value="F:4 iron, 4 sulfur cluster binding"/>
    <property type="evidence" value="ECO:0007669"/>
    <property type="project" value="TreeGrafter"/>
</dbReference>
<organism evidence="2">
    <name type="scientific">Campylobacter jejuni</name>
    <dbReference type="NCBI Taxonomy" id="197"/>
    <lineage>
        <taxon>Bacteria</taxon>
        <taxon>Pseudomonadati</taxon>
        <taxon>Campylobacterota</taxon>
        <taxon>Epsilonproteobacteria</taxon>
        <taxon>Campylobacterales</taxon>
        <taxon>Campylobacteraceae</taxon>
        <taxon>Campylobacter</taxon>
    </lineage>
</organism>
<evidence type="ECO:0000313" key="2">
    <source>
        <dbReference type="EMBL" id="EDP0120964.1"/>
    </source>
</evidence>
<accession>A0A6F9JNL8</accession>
<dbReference type="EMBL" id="AANJCZ010000039">
    <property type="protein sequence ID" value="EDP0120964.1"/>
    <property type="molecule type" value="Genomic_DNA"/>
</dbReference>
<name>A0A6F9JNL8_CAMJU</name>
<sequence>MHFYIHIPFCESKCNYCAFTSLKKNDYEKAYFKALKEDIVFQLKQFNIQSNQIKTLFIGGGTPSCVNAYNYEDIFKILYPLLDKNVEISCE</sequence>
<gene>
    <name evidence="2" type="ORF">GQ909_08755</name>
</gene>
<dbReference type="InterPro" id="IPR058240">
    <property type="entry name" value="rSAM_sf"/>
</dbReference>
<dbReference type="Pfam" id="PF04055">
    <property type="entry name" value="Radical_SAM"/>
    <property type="match status" value="1"/>
</dbReference>
<dbReference type="PANTHER" id="PTHR13932:SF5">
    <property type="entry name" value="RADICAL S-ADENOSYL METHIONINE DOMAIN-CONTAINING PROTEIN 1, MITOCHONDRIAL"/>
    <property type="match status" value="1"/>
</dbReference>
<dbReference type="SFLD" id="SFLDS00029">
    <property type="entry name" value="Radical_SAM"/>
    <property type="match status" value="1"/>
</dbReference>
<dbReference type="InterPro" id="IPR034505">
    <property type="entry name" value="Coproporphyrinogen-III_oxidase"/>
</dbReference>
<dbReference type="GO" id="GO:0005737">
    <property type="term" value="C:cytoplasm"/>
    <property type="evidence" value="ECO:0007669"/>
    <property type="project" value="TreeGrafter"/>
</dbReference>
<dbReference type="GO" id="GO:0003824">
    <property type="term" value="F:catalytic activity"/>
    <property type="evidence" value="ECO:0007669"/>
    <property type="project" value="InterPro"/>
</dbReference>
<feature type="domain" description="Radical SAM core" evidence="1">
    <location>
        <begin position="4"/>
        <end position="75"/>
    </location>
</feature>
<dbReference type="GO" id="GO:0006779">
    <property type="term" value="P:porphyrin-containing compound biosynthetic process"/>
    <property type="evidence" value="ECO:0007669"/>
    <property type="project" value="TreeGrafter"/>
</dbReference>
<evidence type="ECO:0000259" key="1">
    <source>
        <dbReference type="Pfam" id="PF04055"/>
    </source>
</evidence>
<dbReference type="PANTHER" id="PTHR13932">
    <property type="entry name" value="COPROPORPHYRINIGEN III OXIDASE"/>
    <property type="match status" value="1"/>
</dbReference>
<dbReference type="AlphaFoldDB" id="A0A6F9JNL8"/>
<dbReference type="SUPFAM" id="SSF102114">
    <property type="entry name" value="Radical SAM enzymes"/>
    <property type="match status" value="1"/>
</dbReference>
<feature type="non-terminal residue" evidence="2">
    <location>
        <position position="91"/>
    </location>
</feature>
<protein>
    <submittedName>
        <fullName evidence="2">4Fe-4S cluster-binding domain-containing protein</fullName>
    </submittedName>
</protein>
<proteinExistence type="predicted"/>
<reference evidence="2" key="1">
    <citation type="submission" date="2019-12" db="EMBL/GenBank/DDBJ databases">
        <authorList>
            <consortium name="GenomeTrakr network: Whole genome sequencing for foodborne pathogen traceback"/>
        </authorList>
    </citation>
    <scope>NUCLEOTIDE SEQUENCE</scope>
    <source>
        <strain evidence="2">PNUSAC014198</strain>
    </source>
</reference>